<dbReference type="InterPro" id="IPR004045">
    <property type="entry name" value="Glutathione_S-Trfase_N"/>
</dbReference>
<dbReference type="GO" id="GO:0016740">
    <property type="term" value="F:transferase activity"/>
    <property type="evidence" value="ECO:0007669"/>
    <property type="project" value="UniProtKB-KW"/>
</dbReference>
<dbReference type="InterPro" id="IPR036282">
    <property type="entry name" value="Glutathione-S-Trfase_C_sf"/>
</dbReference>
<dbReference type="Proteomes" id="UP000184074">
    <property type="component" value="Unassembled WGS sequence"/>
</dbReference>
<dbReference type="STRING" id="1508389.SAMN05444003_2428"/>
<dbReference type="CDD" id="cd03049">
    <property type="entry name" value="GST_N_3"/>
    <property type="match status" value="1"/>
</dbReference>
<evidence type="ECO:0000259" key="1">
    <source>
        <dbReference type="PROSITE" id="PS50404"/>
    </source>
</evidence>
<accession>A0A1M5R0U6</accession>
<keyword evidence="3" id="KW-1185">Reference proteome</keyword>
<dbReference type="Gene3D" id="1.20.1050.10">
    <property type="match status" value="1"/>
</dbReference>
<evidence type="ECO:0000313" key="3">
    <source>
        <dbReference type="Proteomes" id="UP000184074"/>
    </source>
</evidence>
<dbReference type="Pfam" id="PF13410">
    <property type="entry name" value="GST_C_2"/>
    <property type="match status" value="1"/>
</dbReference>
<dbReference type="AlphaFoldDB" id="A0A1M5R0U6"/>
<dbReference type="SUPFAM" id="SSF52833">
    <property type="entry name" value="Thioredoxin-like"/>
    <property type="match status" value="1"/>
</dbReference>
<organism evidence="2 3">
    <name type="scientific">Cognatiyoonia sediminum</name>
    <dbReference type="NCBI Taxonomy" id="1508389"/>
    <lineage>
        <taxon>Bacteria</taxon>
        <taxon>Pseudomonadati</taxon>
        <taxon>Pseudomonadota</taxon>
        <taxon>Alphaproteobacteria</taxon>
        <taxon>Rhodobacterales</taxon>
        <taxon>Paracoccaceae</taxon>
        <taxon>Cognatiyoonia</taxon>
    </lineage>
</organism>
<dbReference type="Gene3D" id="3.40.30.10">
    <property type="entry name" value="Glutaredoxin"/>
    <property type="match status" value="1"/>
</dbReference>
<feature type="domain" description="GST N-terminal" evidence="1">
    <location>
        <begin position="1"/>
        <end position="82"/>
    </location>
</feature>
<dbReference type="Pfam" id="PF13409">
    <property type="entry name" value="GST_N_2"/>
    <property type="match status" value="1"/>
</dbReference>
<dbReference type="RefSeq" id="WP_072901395.1">
    <property type="nucleotide sequence ID" value="NZ_FQXB01000003.1"/>
</dbReference>
<dbReference type="EMBL" id="FQXB01000003">
    <property type="protein sequence ID" value="SHH19726.1"/>
    <property type="molecule type" value="Genomic_DNA"/>
</dbReference>
<dbReference type="PROSITE" id="PS50404">
    <property type="entry name" value="GST_NTER"/>
    <property type="match status" value="1"/>
</dbReference>
<name>A0A1M5R0U6_9RHOB</name>
<dbReference type="OrthoDB" id="9795329at2"/>
<dbReference type="CDD" id="cd03205">
    <property type="entry name" value="GST_C_6"/>
    <property type="match status" value="1"/>
</dbReference>
<sequence>MQLIMSPASPFVRKIRVLVREAKLTDVVEEVNIATTPLASASEAVAANPLGRIPALIRDEGPALYDSRVISRYLDDYASSGLYPSSRLWEILTLEATGDGMMDSTVSMTYERRLRPEEQQSEDWINAQWGKVERTLDAIGSRWMSHLEGPLNMGQISVACALSYIDFRHDMRNWREGRKALADWHEGFSDRQSMIDTTPS</sequence>
<evidence type="ECO:0000313" key="2">
    <source>
        <dbReference type="EMBL" id="SHH19726.1"/>
    </source>
</evidence>
<proteinExistence type="predicted"/>
<gene>
    <name evidence="2" type="ORF">SAMN05444003_2428</name>
</gene>
<dbReference type="InterPro" id="IPR036249">
    <property type="entry name" value="Thioredoxin-like_sf"/>
</dbReference>
<keyword evidence="2" id="KW-0808">Transferase</keyword>
<dbReference type="SUPFAM" id="SSF47616">
    <property type="entry name" value="GST C-terminal domain-like"/>
    <property type="match status" value="1"/>
</dbReference>
<reference evidence="2 3" key="1">
    <citation type="submission" date="2016-11" db="EMBL/GenBank/DDBJ databases">
        <authorList>
            <person name="Jaros S."/>
            <person name="Januszkiewicz K."/>
            <person name="Wedrychowicz H."/>
        </authorList>
    </citation>
    <scope>NUCLEOTIDE SEQUENCE [LARGE SCALE GENOMIC DNA]</scope>
    <source>
        <strain evidence="2 3">DSM 28715</strain>
    </source>
</reference>
<protein>
    <submittedName>
        <fullName evidence="2">Glutathione S-transferase</fullName>
    </submittedName>
</protein>